<evidence type="ECO:0000259" key="1">
    <source>
        <dbReference type="PROSITE" id="PS51194"/>
    </source>
</evidence>
<dbReference type="InterPro" id="IPR004330">
    <property type="entry name" value="FAR1_DNA_bnd_dom"/>
</dbReference>
<comment type="caution">
    <text evidence="2">The sequence shown here is derived from an EMBL/GenBank/DDBJ whole genome shotgun (WGS) entry which is preliminary data.</text>
</comment>
<dbReference type="SUPFAM" id="SSF52540">
    <property type="entry name" value="P-loop containing nucleoside triphosphate hydrolases"/>
    <property type="match status" value="1"/>
</dbReference>
<keyword evidence="3" id="KW-1185">Reference proteome</keyword>
<organism evidence="2 3">
    <name type="scientific">Coptis chinensis</name>
    <dbReference type="NCBI Taxonomy" id="261450"/>
    <lineage>
        <taxon>Eukaryota</taxon>
        <taxon>Viridiplantae</taxon>
        <taxon>Streptophyta</taxon>
        <taxon>Embryophyta</taxon>
        <taxon>Tracheophyta</taxon>
        <taxon>Spermatophyta</taxon>
        <taxon>Magnoliopsida</taxon>
        <taxon>Ranunculales</taxon>
        <taxon>Ranunculaceae</taxon>
        <taxon>Coptidoideae</taxon>
        <taxon>Coptis</taxon>
    </lineage>
</organism>
<accession>A0A835I7P4</accession>
<dbReference type="InterPro" id="IPR001650">
    <property type="entry name" value="Helicase_C-like"/>
</dbReference>
<evidence type="ECO:0000313" key="2">
    <source>
        <dbReference type="EMBL" id="KAF9611508.1"/>
    </source>
</evidence>
<dbReference type="Gene3D" id="3.40.50.300">
    <property type="entry name" value="P-loop containing nucleotide triphosphate hydrolases"/>
    <property type="match status" value="1"/>
</dbReference>
<gene>
    <name evidence="2" type="ORF">IFM89_032554</name>
</gene>
<dbReference type="Pfam" id="PF03101">
    <property type="entry name" value="FAR1"/>
    <property type="match status" value="1"/>
</dbReference>
<dbReference type="EMBL" id="JADFTS010000004">
    <property type="protein sequence ID" value="KAF9611508.1"/>
    <property type="molecule type" value="Genomic_DNA"/>
</dbReference>
<feature type="domain" description="Helicase C-terminal" evidence="1">
    <location>
        <begin position="156"/>
        <end position="293"/>
    </location>
</feature>
<evidence type="ECO:0000313" key="3">
    <source>
        <dbReference type="Proteomes" id="UP000631114"/>
    </source>
</evidence>
<proteinExistence type="predicted"/>
<dbReference type="AlphaFoldDB" id="A0A835I7P4"/>
<dbReference type="InterPro" id="IPR027417">
    <property type="entry name" value="P-loop_NTPase"/>
</dbReference>
<dbReference type="PROSITE" id="PS51194">
    <property type="entry name" value="HELICASE_CTER"/>
    <property type="match status" value="1"/>
</dbReference>
<sequence>MSFTYEDSDFVDVTSIGEGENVEIHENSDRDSDECEASRVFEADKTTFYSMQFKTTEEAFAIYNQYAKLVGFTVRKDTYRMRKDGVRVKRRFLCSAAGERNVNRVTPRKRDIESRESKAISRFKCKARFEVGYDFESNLWVVKDFIGEHTHPLVPDLSSMFLRSHRNGVPLNVSVFSAHSSLCDEDARNCPELINHWNNHVKEERLTRYKGFKEDHKRMLVATDLVGSGIDIERVNIVLNYDMPDSADTYLHSWYGLVKVKSADPEAARKALVSKQQLQSNLPSLHSSASDLNL</sequence>
<dbReference type="Pfam" id="PF00271">
    <property type="entry name" value="Helicase_C"/>
    <property type="match status" value="1"/>
</dbReference>
<dbReference type="Proteomes" id="UP000631114">
    <property type="component" value="Unassembled WGS sequence"/>
</dbReference>
<dbReference type="PANTHER" id="PTHR46328">
    <property type="entry name" value="FAR-RED IMPAIRED RESPONSIVE (FAR1) FAMILY PROTEIN-RELATED"/>
    <property type="match status" value="1"/>
</dbReference>
<dbReference type="OrthoDB" id="10265785at2759"/>
<name>A0A835I7P4_9MAGN</name>
<protein>
    <recommendedName>
        <fullName evidence="1">Helicase C-terminal domain-containing protein</fullName>
    </recommendedName>
</protein>
<reference evidence="2 3" key="1">
    <citation type="submission" date="2020-10" db="EMBL/GenBank/DDBJ databases">
        <title>The Coptis chinensis genome and diversification of protoberbering-type alkaloids.</title>
        <authorList>
            <person name="Wang B."/>
            <person name="Shu S."/>
            <person name="Song C."/>
            <person name="Liu Y."/>
        </authorList>
    </citation>
    <scope>NUCLEOTIDE SEQUENCE [LARGE SCALE GENOMIC DNA]</scope>
    <source>
        <strain evidence="2">HL-2020</strain>
        <tissue evidence="2">Leaf</tissue>
    </source>
</reference>